<accession>A0ABR1BN93</accession>
<evidence type="ECO:0000313" key="4">
    <source>
        <dbReference type="EMBL" id="KAK6726758.1"/>
    </source>
</evidence>
<feature type="region of interest" description="Disordered" evidence="1">
    <location>
        <begin position="1303"/>
        <end position="1345"/>
    </location>
</feature>
<feature type="compositionally biased region" description="Polar residues" evidence="1">
    <location>
        <begin position="7"/>
        <end position="22"/>
    </location>
</feature>
<feature type="compositionally biased region" description="Basic and acidic residues" evidence="1">
    <location>
        <begin position="1490"/>
        <end position="1501"/>
    </location>
</feature>
<name>A0ABR1BN93_NECAM</name>
<dbReference type="InterPro" id="IPR026171">
    <property type="entry name" value="FANCI"/>
</dbReference>
<evidence type="ECO:0008006" key="6">
    <source>
        <dbReference type="Google" id="ProtNLM"/>
    </source>
</evidence>
<evidence type="ECO:0000259" key="2">
    <source>
        <dbReference type="Pfam" id="PF14676"/>
    </source>
</evidence>
<feature type="compositionally biased region" description="Basic and acidic residues" evidence="1">
    <location>
        <begin position="1322"/>
        <end position="1336"/>
    </location>
</feature>
<keyword evidence="5" id="KW-1185">Reference proteome</keyword>
<comment type="caution">
    <text evidence="4">The sequence shown here is derived from an EMBL/GenBank/DDBJ whole genome shotgun (WGS) entry which is preliminary data.</text>
</comment>
<dbReference type="Pfam" id="PF14680">
    <property type="entry name" value="FANCI_HD2"/>
    <property type="match status" value="1"/>
</dbReference>
<feature type="region of interest" description="Disordered" evidence="1">
    <location>
        <begin position="1461"/>
        <end position="1501"/>
    </location>
</feature>
<dbReference type="EMBL" id="JAVFWL010000001">
    <property type="protein sequence ID" value="KAK6726758.1"/>
    <property type="molecule type" value="Genomic_DNA"/>
</dbReference>
<dbReference type="Proteomes" id="UP001303046">
    <property type="component" value="Unassembled WGS sequence"/>
</dbReference>
<gene>
    <name evidence="4" type="primary">Necator_chrI.g959</name>
    <name evidence="4" type="ORF">RB195_004835</name>
</gene>
<proteinExistence type="predicted"/>
<dbReference type="InterPro" id="IPR029315">
    <property type="entry name" value="FANCI_S2"/>
</dbReference>
<evidence type="ECO:0000259" key="3">
    <source>
        <dbReference type="Pfam" id="PF14680"/>
    </source>
</evidence>
<sequence length="1501" mass="169482">MEHSSERSTQNDNSTSYGTQSGGNRISLDAFVNRFIDHGKKFVSKRGSNEEEKFVSSIKVVMQQVAEEKRRDRIFTFLRSTVEKDQAAKVTDFYTAWCHLITVLGQEEQNSCRIAGIRFAFDVLNIQTLLPLYVSNLYDQFVKQVHLCDSAQVLSLLEKETSKIVSLSKIWTSCSLVLLKHLLSYEEIVKDGNVVGSADLIRDLIYDWMEQAATSEVFGAVVTVAQSLPANDLFDKFINEKAAEGLLNEENRPVLTWKCICLMRAVDNKMLNRILREMINAWPKKCGEAPAACLMSSVREIVDVIHNHQNVGKVCCGLFKSDPGMIMCSEFGFLLIFAVCSADRYKAATLSDLTKTFQRLWSFREHVLEFGWMENSCLGEVVDIVEDQVNCLVQRLSEDPEACEVLSDPTITLLQSLLRLPSTKEVTIVDGRVADGCPIWIFASKMLVKLVMSKKKDMAAHLAMMVEMVTTSSTSVVFIYVDMLIEIVRNCPLEVLNNWRELERLFKSICHIRYDVSSSLVRCLMPIISNRSQLRELLLQTVKQNLLDFRRANAVIPILMLLLRSFSKRSSVVAGSQMSQSFATFSSQSLQAMGCKRKVDETVCLEVIGLLKRCLTQWTPTKTAVYLGFAEEGTRNSSVTGQCLDLLVSHAATAPEWKAETMVTSAGAVVSLVEPLPQLVQAMQCLLNEEIAADITRVETAIGVNVQKCAVDLIDSWVEKACSEDVHDLGVDKLSEWNPTTPAGAANLVFAKMMLNLYDVLIEHVWKQFHNDTSAAKKDRLKALIGRKGELQEVLQEKYVRRKEAKATTTEDRPALNVKQADVLISASTIAQILENTVPEEASLSNDLEDINCELLEWAIERMLDLSLSLLDGFHPLHTVLCGTNAMISAAGYLLDFYMGTNCVDWIQSRQIGCASKTKALETYGNIVQYLSTKYKSQPSKVVVIWKKSDMNATSVRDTQRSLTANGSLVRHCHLFMTKLFPATLIADRGEGEEKRRTGLELERQARIMFKICATLVKMMDNPKCFMTIFKFTMAMLEKNVVGNNLILRGLLKLVCTLAMKCIDSDSTVERALSTIADDLIQVLSEEDDKCKYKFVEHASHDTICEFLASSINKSLLSVQTVISFAGAFQIKDQRMDEVLLAALTKCDQCCELTTRLLPLHSQFAVQRETLVQTLTTLFNALQELVDLMLCNVKAVPEMIEWKSLGMLSKLLKEKLQSIMAIADEHVGVFNPADLKNRKKNSVRKDEVIYVKYVRAREALQSRVLLMCEALREDRLNFQVKKNTIGMRDFRINLNTLRTRVVQNEEEEAPTRKKKRASQSMDRPEDHENREEETRSTEMATWPQGRPGSGLNIPICFYFQRRGCVVEPDPRHIMMGTWYFPGPDGRFHPQDERTMDPHTRAYLEAVYARMNSFNIGEQSNNGTFYSNVQYNNAAYYGIGGYVPDDYYKAFRRVFNDADMSNESYYDSATDTDSDADFDDDDDADDNENGNSKKDNGHSNQN</sequence>
<feature type="region of interest" description="Disordered" evidence="1">
    <location>
        <begin position="1"/>
        <end position="22"/>
    </location>
</feature>
<reference evidence="4 5" key="1">
    <citation type="submission" date="2023-08" db="EMBL/GenBank/DDBJ databases">
        <title>A Necator americanus chromosomal reference genome.</title>
        <authorList>
            <person name="Ilik V."/>
            <person name="Petrzelkova K.J."/>
            <person name="Pardy F."/>
            <person name="Fuh T."/>
            <person name="Niatou-Singa F.S."/>
            <person name="Gouil Q."/>
            <person name="Baker L."/>
            <person name="Ritchie M.E."/>
            <person name="Jex A.R."/>
            <person name="Gazzola D."/>
            <person name="Li H."/>
            <person name="Toshio Fujiwara R."/>
            <person name="Zhan B."/>
            <person name="Aroian R.V."/>
            <person name="Pafco B."/>
            <person name="Schwarz E.M."/>
        </authorList>
    </citation>
    <scope>NUCLEOTIDE SEQUENCE [LARGE SCALE GENOMIC DNA]</scope>
    <source>
        <strain evidence="4 5">Aroian</strain>
        <tissue evidence="4">Whole animal</tissue>
    </source>
</reference>
<feature type="compositionally biased region" description="Acidic residues" evidence="1">
    <location>
        <begin position="1469"/>
        <end position="1487"/>
    </location>
</feature>
<dbReference type="PANTHER" id="PTHR21818:SF0">
    <property type="entry name" value="FANCONI ANEMIA GROUP I PROTEIN"/>
    <property type="match status" value="1"/>
</dbReference>
<feature type="domain" description="FANCI solenoid 2" evidence="2">
    <location>
        <begin position="439"/>
        <end position="547"/>
    </location>
</feature>
<feature type="domain" description="FANCI helical" evidence="3">
    <location>
        <begin position="576"/>
        <end position="795"/>
    </location>
</feature>
<organism evidence="4 5">
    <name type="scientific">Necator americanus</name>
    <name type="common">Human hookworm</name>
    <dbReference type="NCBI Taxonomy" id="51031"/>
    <lineage>
        <taxon>Eukaryota</taxon>
        <taxon>Metazoa</taxon>
        <taxon>Ecdysozoa</taxon>
        <taxon>Nematoda</taxon>
        <taxon>Chromadorea</taxon>
        <taxon>Rhabditida</taxon>
        <taxon>Rhabditina</taxon>
        <taxon>Rhabditomorpha</taxon>
        <taxon>Strongyloidea</taxon>
        <taxon>Ancylostomatidae</taxon>
        <taxon>Bunostominae</taxon>
        <taxon>Necator</taxon>
    </lineage>
</organism>
<evidence type="ECO:0000256" key="1">
    <source>
        <dbReference type="SAM" id="MobiDB-lite"/>
    </source>
</evidence>
<dbReference type="InterPro" id="IPR029312">
    <property type="entry name" value="FANCI_HD2"/>
</dbReference>
<dbReference type="PANTHER" id="PTHR21818">
    <property type="entry name" value="BC025462 PROTEIN"/>
    <property type="match status" value="1"/>
</dbReference>
<dbReference type="Pfam" id="PF14676">
    <property type="entry name" value="FANCI_S2"/>
    <property type="match status" value="1"/>
</dbReference>
<protein>
    <recommendedName>
        <fullName evidence="6">FANCI helical domain-containing protein</fullName>
    </recommendedName>
</protein>
<evidence type="ECO:0000313" key="5">
    <source>
        <dbReference type="Proteomes" id="UP001303046"/>
    </source>
</evidence>